<gene>
    <name evidence="4" type="primary">ccr_2</name>
    <name evidence="4" type="ORF">ROA7450_03602</name>
</gene>
<dbReference type="InterPro" id="IPR036291">
    <property type="entry name" value="NAD(P)-bd_dom_sf"/>
</dbReference>
<dbReference type="PANTHER" id="PTHR48106:SF18">
    <property type="entry name" value="QUINONE OXIDOREDUCTASE PIG3"/>
    <property type="match status" value="1"/>
</dbReference>
<dbReference type="RefSeq" id="WP_085807268.1">
    <property type="nucleotide sequence ID" value="NZ_FWFX01000014.1"/>
</dbReference>
<keyword evidence="5" id="KW-1185">Reference proteome</keyword>
<proteinExistence type="predicted"/>
<dbReference type="InterPro" id="IPR013149">
    <property type="entry name" value="ADH-like_C"/>
</dbReference>
<dbReference type="PROSITE" id="PS01162">
    <property type="entry name" value="QOR_ZETA_CRYSTAL"/>
    <property type="match status" value="1"/>
</dbReference>
<reference evidence="4 5" key="1">
    <citation type="submission" date="2017-03" db="EMBL/GenBank/DDBJ databases">
        <authorList>
            <person name="Afonso C.L."/>
            <person name="Miller P.J."/>
            <person name="Scott M.A."/>
            <person name="Spackman E."/>
            <person name="Goraichik I."/>
            <person name="Dimitrov K.M."/>
            <person name="Suarez D.L."/>
            <person name="Swayne D.E."/>
        </authorList>
    </citation>
    <scope>NUCLEOTIDE SEQUENCE [LARGE SCALE GENOMIC DNA]</scope>
    <source>
        <strain evidence="4 5">CECT 7450</strain>
    </source>
</reference>
<keyword evidence="2 4" id="KW-0560">Oxidoreductase</keyword>
<dbReference type="SMART" id="SM00829">
    <property type="entry name" value="PKS_ER"/>
    <property type="match status" value="1"/>
</dbReference>
<protein>
    <submittedName>
        <fullName evidence="4">Crotonyl-CoA reductase</fullName>
        <ecNumber evidence="4">1.3.1.86</ecNumber>
    </submittedName>
</protein>
<dbReference type="InterPro" id="IPR002364">
    <property type="entry name" value="Quin_OxRdtase/zeta-crystal_CS"/>
</dbReference>
<sequence length="361" mass="38888">MTDLPQTMKAMVLMGHGDLDQYHWHEDWPAPTPGPDDVLIKVGACGLNNTDVNTRSGWYSKAVDEATTGGAYGEINEDDPTWGGAPLTFPRIQGADAVGRVVAVGANGDQSIVGKRVMIDGWVRDWSDPHNMDKTGYYGSEKDGGYAEYTMADYRDVAVVESDLSDAELATFQCSYTTAEGMLVRANVGEGDTVLIPGASGGVGGALIQLAKRRGARVIAMASEAKHADVQKSGPDVLLPRSPEDLRAALGDEKITVVADIVGGSIWPQLIDILERGGRYTCSGAIAGPMVELDLRTFYLRDLTLTGSTIIPTHVFRDVVGYIERGEVKPMLAETFPLSEYRQAQTAFIEKRHTGNIVVLP</sequence>
<dbReference type="SUPFAM" id="SSF51735">
    <property type="entry name" value="NAD(P)-binding Rossmann-fold domains"/>
    <property type="match status" value="1"/>
</dbReference>
<organism evidence="4 5">
    <name type="scientific">Roseovarius albus</name>
    <dbReference type="NCBI Taxonomy" id="1247867"/>
    <lineage>
        <taxon>Bacteria</taxon>
        <taxon>Pseudomonadati</taxon>
        <taxon>Pseudomonadota</taxon>
        <taxon>Alphaproteobacteria</taxon>
        <taxon>Rhodobacterales</taxon>
        <taxon>Roseobacteraceae</taxon>
        <taxon>Roseovarius</taxon>
    </lineage>
</organism>
<dbReference type="GO" id="GO:0008270">
    <property type="term" value="F:zinc ion binding"/>
    <property type="evidence" value="ECO:0007669"/>
    <property type="project" value="InterPro"/>
</dbReference>
<dbReference type="InterPro" id="IPR013154">
    <property type="entry name" value="ADH-like_N"/>
</dbReference>
<feature type="domain" description="Enoyl reductase (ER)" evidence="3">
    <location>
        <begin position="17"/>
        <end position="359"/>
    </location>
</feature>
<keyword evidence="1" id="KW-0521">NADP</keyword>
<evidence type="ECO:0000256" key="2">
    <source>
        <dbReference type="ARBA" id="ARBA00023002"/>
    </source>
</evidence>
<dbReference type="EC" id="1.3.1.86" evidence="4"/>
<dbReference type="GO" id="GO:0016651">
    <property type="term" value="F:oxidoreductase activity, acting on NAD(P)H"/>
    <property type="evidence" value="ECO:0007669"/>
    <property type="project" value="TreeGrafter"/>
</dbReference>
<dbReference type="InterPro" id="IPR020843">
    <property type="entry name" value="ER"/>
</dbReference>
<dbReference type="EMBL" id="FWFX01000014">
    <property type="protein sequence ID" value="SLN67400.1"/>
    <property type="molecule type" value="Genomic_DNA"/>
</dbReference>
<dbReference type="GO" id="GO:0070402">
    <property type="term" value="F:NADPH binding"/>
    <property type="evidence" value="ECO:0007669"/>
    <property type="project" value="TreeGrafter"/>
</dbReference>
<evidence type="ECO:0000313" key="5">
    <source>
        <dbReference type="Proteomes" id="UP000193061"/>
    </source>
</evidence>
<dbReference type="InterPro" id="IPR011032">
    <property type="entry name" value="GroES-like_sf"/>
</dbReference>
<dbReference type="OrthoDB" id="9788224at2"/>
<evidence type="ECO:0000256" key="1">
    <source>
        <dbReference type="ARBA" id="ARBA00022857"/>
    </source>
</evidence>
<dbReference type="Pfam" id="PF08240">
    <property type="entry name" value="ADH_N"/>
    <property type="match status" value="1"/>
</dbReference>
<dbReference type="GO" id="GO:0043880">
    <property type="term" value="F:crotonyl-CoA reductase activity"/>
    <property type="evidence" value="ECO:0007669"/>
    <property type="project" value="UniProtKB-EC"/>
</dbReference>
<dbReference type="Gene3D" id="3.90.180.10">
    <property type="entry name" value="Medium-chain alcohol dehydrogenases, catalytic domain"/>
    <property type="match status" value="1"/>
</dbReference>
<dbReference type="CDD" id="cd08274">
    <property type="entry name" value="MDR9"/>
    <property type="match status" value="1"/>
</dbReference>
<dbReference type="Pfam" id="PF00107">
    <property type="entry name" value="ADH_zinc_N"/>
    <property type="match status" value="1"/>
</dbReference>
<accession>A0A1X7A193</accession>
<dbReference type="SUPFAM" id="SSF50129">
    <property type="entry name" value="GroES-like"/>
    <property type="match status" value="1"/>
</dbReference>
<name>A0A1X7A193_9RHOB</name>
<dbReference type="PANTHER" id="PTHR48106">
    <property type="entry name" value="QUINONE OXIDOREDUCTASE PIG3-RELATED"/>
    <property type="match status" value="1"/>
</dbReference>
<dbReference type="AlphaFoldDB" id="A0A1X7A193"/>
<dbReference type="Proteomes" id="UP000193061">
    <property type="component" value="Unassembled WGS sequence"/>
</dbReference>
<dbReference type="Gene3D" id="3.40.50.720">
    <property type="entry name" value="NAD(P)-binding Rossmann-like Domain"/>
    <property type="match status" value="1"/>
</dbReference>
<evidence type="ECO:0000313" key="4">
    <source>
        <dbReference type="EMBL" id="SLN67400.1"/>
    </source>
</evidence>
<evidence type="ECO:0000259" key="3">
    <source>
        <dbReference type="SMART" id="SM00829"/>
    </source>
</evidence>